<protein>
    <submittedName>
        <fullName evidence="2">Putative membrane protein</fullName>
    </submittedName>
</protein>
<keyword evidence="1" id="KW-0812">Transmembrane</keyword>
<evidence type="ECO:0000256" key="1">
    <source>
        <dbReference type="SAM" id="Phobius"/>
    </source>
</evidence>
<accession>B3PJP7</accession>
<dbReference type="eggNOG" id="COG4269">
    <property type="taxonomic scope" value="Bacteria"/>
</dbReference>
<dbReference type="Proteomes" id="UP000001036">
    <property type="component" value="Chromosome"/>
</dbReference>
<feature type="transmembrane region" description="Helical" evidence="1">
    <location>
        <begin position="377"/>
        <end position="398"/>
    </location>
</feature>
<evidence type="ECO:0000313" key="3">
    <source>
        <dbReference type="Proteomes" id="UP000001036"/>
    </source>
</evidence>
<name>B3PJP7_CELJU</name>
<sequence>MSDAQFNVVFNGVLDGFDADQVQRDFAQLFSLDTEKVARIFAAGHATLKSAVSEAVANQYIARLAAIGVKAIADVQVATEPTLSLQVDTDVATAPAAAVAPAASTVQEKELRFEFFGKGVEYFKIWIVNILLTIVTLGIYSAWAKVRNLQYFYGNTRLNNASFEYTAKPLQILKGRIIAMVFLVAYSVLSHTSPMLALAMLAILLIALPWVVVMSLRFNARYSSYRNISFKFHGGVWAACKAYVLWPLAGVFTLGILMPFAWKKQTEYIVNNHSYGQTPLSFDVNIGEYFKMLLIIIGGSVVFFVVYLLVIGGGAAAASLAGGNGAFLALMIPMLLLYLAFYLVIGSYVTVTMANIQYNHTRLAEHRFSANWHTLSYLKLLFVNTLLILITLGLYIPFAKVRTAAYKAEHTQLIAGGDLDNFVAAEKEQTNSLAEGVNDLFAMDISI</sequence>
<dbReference type="AlphaFoldDB" id="B3PJP7"/>
<feature type="transmembrane region" description="Helical" evidence="1">
    <location>
        <begin position="236"/>
        <end position="262"/>
    </location>
</feature>
<organism evidence="2 3">
    <name type="scientific">Cellvibrio japonicus (strain Ueda107)</name>
    <name type="common">Pseudomonas fluorescens subsp. cellulosa</name>
    <dbReference type="NCBI Taxonomy" id="498211"/>
    <lineage>
        <taxon>Bacteria</taxon>
        <taxon>Pseudomonadati</taxon>
        <taxon>Pseudomonadota</taxon>
        <taxon>Gammaproteobacteria</taxon>
        <taxon>Cellvibrionales</taxon>
        <taxon>Cellvibrionaceae</taxon>
        <taxon>Cellvibrio</taxon>
    </lineage>
</organism>
<feature type="transmembrane region" description="Helical" evidence="1">
    <location>
        <begin position="325"/>
        <end position="345"/>
    </location>
</feature>
<proteinExistence type="predicted"/>
<dbReference type="STRING" id="498211.CJA_0655"/>
<feature type="transmembrane region" description="Helical" evidence="1">
    <location>
        <begin position="195"/>
        <end position="216"/>
    </location>
</feature>
<dbReference type="RefSeq" id="WP_012486331.1">
    <property type="nucleotide sequence ID" value="NC_010995.1"/>
</dbReference>
<feature type="transmembrane region" description="Helical" evidence="1">
    <location>
        <begin position="172"/>
        <end position="189"/>
    </location>
</feature>
<dbReference type="Pfam" id="PF05987">
    <property type="entry name" value="DUF898"/>
    <property type="match status" value="1"/>
</dbReference>
<gene>
    <name evidence="2" type="ordered locus">CJA_0655</name>
</gene>
<dbReference type="OrthoDB" id="9765721at2"/>
<keyword evidence="1" id="KW-0472">Membrane</keyword>
<dbReference type="EMBL" id="CP000934">
    <property type="protein sequence ID" value="ACE85076.1"/>
    <property type="molecule type" value="Genomic_DNA"/>
</dbReference>
<feature type="transmembrane region" description="Helical" evidence="1">
    <location>
        <begin position="289"/>
        <end position="313"/>
    </location>
</feature>
<evidence type="ECO:0000313" key="2">
    <source>
        <dbReference type="EMBL" id="ACE85076.1"/>
    </source>
</evidence>
<feature type="transmembrane region" description="Helical" evidence="1">
    <location>
        <begin position="123"/>
        <end position="143"/>
    </location>
</feature>
<keyword evidence="3" id="KW-1185">Reference proteome</keyword>
<keyword evidence="1" id="KW-1133">Transmembrane helix</keyword>
<dbReference type="HOGENOM" id="CLU_049287_0_0_6"/>
<reference evidence="2 3" key="1">
    <citation type="journal article" date="2008" name="J. Bacteriol.">
        <title>Insights into plant cell wall degradation from the genome sequence of the soil bacterium Cellvibrio japonicus.</title>
        <authorList>
            <person name="Deboy R.T."/>
            <person name="Mongodin E.F."/>
            <person name="Fouts D.E."/>
            <person name="Tailford L.E."/>
            <person name="Khouri H."/>
            <person name="Emerson J.B."/>
            <person name="Mohamoud Y."/>
            <person name="Watkins K."/>
            <person name="Henrissat B."/>
            <person name="Gilbert H.J."/>
            <person name="Nelson K.E."/>
        </authorList>
    </citation>
    <scope>NUCLEOTIDE SEQUENCE [LARGE SCALE GENOMIC DNA]</scope>
    <source>
        <strain evidence="2 3">Ueda107</strain>
    </source>
</reference>
<dbReference type="InterPro" id="IPR010295">
    <property type="entry name" value="DUF898"/>
</dbReference>
<dbReference type="KEGG" id="cja:CJA_0655"/>